<evidence type="ECO:0000256" key="1">
    <source>
        <dbReference type="ARBA" id="ARBA00023239"/>
    </source>
</evidence>
<dbReference type="InterPro" id="IPR045032">
    <property type="entry name" value="PEL"/>
</dbReference>
<organism evidence="5 6">
    <name type="scientific">Paractinoplanes toevensis</name>
    <dbReference type="NCBI Taxonomy" id="571911"/>
    <lineage>
        <taxon>Bacteria</taxon>
        <taxon>Bacillati</taxon>
        <taxon>Actinomycetota</taxon>
        <taxon>Actinomycetes</taxon>
        <taxon>Micromonosporales</taxon>
        <taxon>Micromonosporaceae</taxon>
        <taxon>Paractinoplanes</taxon>
    </lineage>
</organism>
<feature type="domain" description="Pectate lyase" evidence="4">
    <location>
        <begin position="58"/>
        <end position="333"/>
    </location>
</feature>
<dbReference type="Pfam" id="PF00544">
    <property type="entry name" value="Pectate_lyase_4"/>
    <property type="match status" value="1"/>
</dbReference>
<dbReference type="RefSeq" id="WP_213005815.1">
    <property type="nucleotide sequence ID" value="NZ_BOQN01000021.1"/>
</dbReference>
<dbReference type="PANTHER" id="PTHR31683">
    <property type="entry name" value="PECTATE LYASE 18-RELATED"/>
    <property type="match status" value="1"/>
</dbReference>
<comment type="subcellular location">
    <subcellularLocation>
        <location evidence="2">Secreted</location>
    </subcellularLocation>
</comment>
<dbReference type="GO" id="GO:0005576">
    <property type="term" value="C:extracellular region"/>
    <property type="evidence" value="ECO:0007669"/>
    <property type="project" value="UniProtKB-SubCell"/>
</dbReference>
<comment type="similarity">
    <text evidence="2">Belongs to the polysaccharide lyase 1 family.</text>
</comment>
<keyword evidence="2" id="KW-0624">Polysaccharide degradation</keyword>
<protein>
    <submittedName>
        <fullName evidence="5">Pectate lyase</fullName>
    </submittedName>
</protein>
<evidence type="ECO:0000256" key="2">
    <source>
        <dbReference type="RuleBase" id="RU361173"/>
    </source>
</evidence>
<name>A0A919W107_9ACTN</name>
<feature type="signal peptide" evidence="3">
    <location>
        <begin position="1"/>
        <end position="29"/>
    </location>
</feature>
<keyword evidence="1 2" id="KW-0456">Lyase</keyword>
<dbReference type="EMBL" id="BOQN01000021">
    <property type="protein sequence ID" value="GIM89854.1"/>
    <property type="molecule type" value="Genomic_DNA"/>
</dbReference>
<dbReference type="SMART" id="SM00656">
    <property type="entry name" value="Amb_all"/>
    <property type="match status" value="1"/>
</dbReference>
<evidence type="ECO:0000313" key="5">
    <source>
        <dbReference type="EMBL" id="GIM89854.1"/>
    </source>
</evidence>
<feature type="chain" id="PRO_5036837081" evidence="3">
    <location>
        <begin position="30"/>
        <end position="405"/>
    </location>
</feature>
<dbReference type="GO" id="GO:0030570">
    <property type="term" value="F:pectate lyase activity"/>
    <property type="evidence" value="ECO:0007669"/>
    <property type="project" value="InterPro"/>
</dbReference>
<dbReference type="InterPro" id="IPR002022">
    <property type="entry name" value="Pec_lyase"/>
</dbReference>
<proteinExistence type="inferred from homology"/>
<keyword evidence="2" id="KW-0964">Secreted</keyword>
<dbReference type="InterPro" id="IPR012334">
    <property type="entry name" value="Pectin_lyas_fold"/>
</dbReference>
<dbReference type="AlphaFoldDB" id="A0A919W107"/>
<keyword evidence="6" id="KW-1185">Reference proteome</keyword>
<dbReference type="Proteomes" id="UP000677082">
    <property type="component" value="Unassembled WGS sequence"/>
</dbReference>
<sequence length="405" mass="42551">MKLKPFAVITGSAVLLAAAGIVTTTNASASTAADASTAAADLGWATQSGGTTGGSQAATAQIYTVSTKADLVKALDGTDPVTGKTNKTAPKIIKWLGTIDMTEGTPFANHSDQAKRAEIKVRPNTTIIGVGSTAYLPNGFFKLSSVDNVIIRNIKVSNPCDLEPKWDSGDGAGNYNSEFDGMTVDHSTHVWIDHMWFTDAPYTDDMEPLGNTDKNGVVKHIQCHDGSLDIKKASDYVTVSNSIFAQHDKNTLVGSSDSNTGDEGHQTISFIGNLFDNIGQRAPRVRFGMVHMAGNYFKGSKTDPAYPHLYSIGTGLKSKIISENNVFEITGAKAGACTDVVRNPNMDNPEGNFTDSGSLINGAPLTGCTAPTAVGWTLPSGYPFPKLPASQVKASVLANAGTGKI</sequence>
<evidence type="ECO:0000313" key="6">
    <source>
        <dbReference type="Proteomes" id="UP000677082"/>
    </source>
</evidence>
<dbReference type="SUPFAM" id="SSF51126">
    <property type="entry name" value="Pectin lyase-like"/>
    <property type="match status" value="1"/>
</dbReference>
<accession>A0A919W107</accession>
<keyword evidence="2" id="KW-0119">Carbohydrate metabolism</keyword>
<dbReference type="PANTHER" id="PTHR31683:SF18">
    <property type="entry name" value="PECTATE LYASE 21-RELATED"/>
    <property type="match status" value="1"/>
</dbReference>
<dbReference type="InterPro" id="IPR011050">
    <property type="entry name" value="Pectin_lyase_fold/virulence"/>
</dbReference>
<reference evidence="5 6" key="1">
    <citation type="submission" date="2021-03" db="EMBL/GenBank/DDBJ databases">
        <title>Whole genome shotgun sequence of Actinoplanes toevensis NBRC 105298.</title>
        <authorList>
            <person name="Komaki H."/>
            <person name="Tamura T."/>
        </authorList>
    </citation>
    <scope>NUCLEOTIDE SEQUENCE [LARGE SCALE GENOMIC DNA]</scope>
    <source>
        <strain evidence="5 6">NBRC 105298</strain>
    </source>
</reference>
<evidence type="ECO:0000259" key="4">
    <source>
        <dbReference type="SMART" id="SM00656"/>
    </source>
</evidence>
<dbReference type="GO" id="GO:0000272">
    <property type="term" value="P:polysaccharide catabolic process"/>
    <property type="evidence" value="ECO:0007669"/>
    <property type="project" value="UniProtKB-KW"/>
</dbReference>
<comment type="caution">
    <text evidence="5">The sequence shown here is derived from an EMBL/GenBank/DDBJ whole genome shotgun (WGS) entry which is preliminary data.</text>
</comment>
<keyword evidence="3" id="KW-0732">Signal</keyword>
<dbReference type="Gene3D" id="2.160.20.10">
    <property type="entry name" value="Single-stranded right-handed beta-helix, Pectin lyase-like"/>
    <property type="match status" value="1"/>
</dbReference>
<evidence type="ECO:0000256" key="3">
    <source>
        <dbReference type="SAM" id="SignalP"/>
    </source>
</evidence>
<gene>
    <name evidence="5" type="primary">pel_4</name>
    <name evidence="5" type="ORF">Ato02nite_016470</name>
</gene>